<sequence length="2011" mass="219085">MAEEDFTSLPLSERLVHKSWKARVSGFDELTSKFKVLDESKTGEFRDWADYLKKGVVDSNAAAMEAALAATLSLAEFGPVSVVTRTRSTLIPLIVENVDIILMFVELENKADAVLEDVIPGLDHKTPKNVAACVSALKEMLRNFGSKVVPVKPLLKQLAKLFDHKDGTVRTEATNLALELYRWLGPAILPSLNDLKPVQLKDLNDQFEQYSGTNAGKAVPERLVRSEMEKRQAVGYVAEEESSAGPQTQAAPEPVDVFDISDPVNVLDKLPPKFYETLQAPKWSERKEILEALLVLVKVPKLEDGRYGELVNVLAKKINDAHVMVLTLAINCLEHIARGLRSNFSQYRGIVITPLLEKLKEKKTSVIEAIRTCLDALFLTLSSLTDVLEDVQTFLKHKNPQVKQETMLWLLRCLQNLRKVPAKGDVKNLAELMVKLLDDADSGVREAAAEGLGTLMRVVGERGMAAYMEKVEAGKAVKVKEFYEKAVVRVGGAAPPAKKEVPVVKAASPLPVKSAPLARPATSKPAPAKKPASAPTSAGSTSTSNTASAAASSKKKPATKDDEPLSFKYSDDSAEAWISTQYPSLDLKEFSDANWKTRLAACHAFLETVKSGAAADVEAEAVIRWFGKSPGWKESNFQVMTAMVALFDHLAKECKASKGALSLVLSAMAEKLGDAKLKKVTGDLFTTFAEQYSLQFVLSQMYEPVGKAKSPKTLADALLWIHQSVMEFGIKGLDIKTLVEFVKVNGITNTNASVRSNAVILLGGLRMFVGPDIRQFVADLSGPQLATIDAEFEKVAARAPPAPSRVVQDAVRPFHIRRPNGQPLPSCRHHDSSLPRTPRQTLHAQWGLRKEGLEELAAIIESAKRFKPNLGEVPSALKARLNDSNRNLGIMAVEICGNLAVAVGKPFSKYAGVLIQPMASLLGDQKPHVRAAALSALENVHTACGIDCFVSPSSAALVADQPNLRKDLLKFLGEKLDLAKKSEGGVVMPKCEELLKPLLICLQDKNSDVRKYAAVVLVFVAEDVGVQYIQDRAADWYTGSALASLKPFFIPLQDVGGGKSGAPGSPKPAVAKKMPVDSAGGSKLKAPSSAASSAGVAKKRPVSMAAAPAVAKAVEPAATGSAPVLTSDPRGKETRASQDRGMTKWTFEAPRKDLVDFLNDQCNGNLSEPVIALLFSTDHYKEKDFLQGLTLIDEAIQTADADMKARFVANTDLILKYLTIRFFDTNTTMLMKVLELLEHLFTLLDEEGVALSEYEASSFLPFFIVKVGDNKETMRVKIRGIFKQLCKIYPPSKLFTYILAALTSKNSRVRTECLEELGDLIKKNGMSVCVPAKVLPVIAAQIADSDAKVRNAALGTVTQAYLLMGDAVYKQLGRISEKDKSLLEEKVKRLPPPTLAKEPVPAAAPASSLPIPSETSSDSGNSTSASVSGLVGIPKPSSTGVKKEFSLDLDKINQVGSKSSAVNNQPEPIAMDVDNSPMLDYLVTQITAGDAYQSIDALKQIEKVITGPVEQVLPYINEIISAVTLQIRIAFSAADLSSAGTTRLCKHLVNVLVQIFSNPQIARSIQRLPLHQCVQELLNRLLDPGLQSVDQGAQLSKALNVLMVRVLDNTDRNLSFGILLNLLEQSATSSVHCSPEELPLQAKYTELVMKCLWKLTKVIPQLIQEKQLDAGQLILGVHEFLRVSPPNEWKRRAAEKVVPQADMPLRTVKTILHELCNCLGEKALDCTALIEDPSRSHAVGYMRQMLGQPAVAASTSNESKISNLPSRQATASPTSTDFDQRLSALKRSMTMPNFHFDNNDVKPVEKPVPVIRRASTGPLSEVEADAQLTIIFARISAKEETKQGIADLYQFRKQHPDCDVYVNQHLSKTGNYFQGYIKRGLSALEAEERSERAASVSHTSNTEGSTDVSQSTDVYRNTLAKFQQQLQKPEPVSLPDAARQRFSVPVQSSSYSSFDEVPQSKPSIATSRMVAPSQMRGNDENKAPTAKTQTVEQLKARLAAMKMQQLSQNID</sequence>
<dbReference type="Pfam" id="PF21041">
    <property type="entry name" value="XMAP215_CLASP_TOG"/>
    <property type="match status" value="3"/>
</dbReference>
<dbReference type="GO" id="GO:1990571">
    <property type="term" value="P:meiotic centromere clustering"/>
    <property type="evidence" value="ECO:0007669"/>
    <property type="project" value="UniProtKB-ARBA"/>
</dbReference>
<evidence type="ECO:0000313" key="15">
    <source>
        <dbReference type="EMBL" id="ORY39053.1"/>
    </source>
</evidence>
<accession>A0A1Y2BWD4</accession>
<evidence type="ECO:0000256" key="12">
    <source>
        <dbReference type="PROSITE-ProRule" id="PRU00103"/>
    </source>
</evidence>
<feature type="compositionally biased region" description="Low complexity" evidence="13">
    <location>
        <begin position="520"/>
        <end position="552"/>
    </location>
</feature>
<dbReference type="PANTHER" id="PTHR12609">
    <property type="entry name" value="MICROTUBULE ASSOCIATED PROTEIN XMAP215"/>
    <property type="match status" value="1"/>
</dbReference>
<dbReference type="GO" id="GO:0061863">
    <property type="term" value="F:microtubule plus end polymerase"/>
    <property type="evidence" value="ECO:0007669"/>
    <property type="project" value="InterPro"/>
</dbReference>
<feature type="compositionally biased region" description="Basic and acidic residues" evidence="13">
    <location>
        <begin position="1129"/>
        <end position="1141"/>
    </location>
</feature>
<evidence type="ECO:0000256" key="13">
    <source>
        <dbReference type="SAM" id="MobiDB-lite"/>
    </source>
</evidence>
<feature type="region of interest" description="Disordered" evidence="13">
    <location>
        <begin position="514"/>
        <end position="567"/>
    </location>
</feature>
<dbReference type="InterPro" id="IPR034085">
    <property type="entry name" value="TOG"/>
</dbReference>
<keyword evidence="16" id="KW-1185">Reference proteome</keyword>
<keyword evidence="8" id="KW-0498">Mitosis</keyword>
<comment type="caution">
    <text evidence="15">The sequence shown here is derived from an EMBL/GenBank/DDBJ whole genome shotgun (WGS) entry which is preliminary data.</text>
</comment>
<gene>
    <name evidence="15" type="ORF">BCR33DRAFT_720309</name>
</gene>
<evidence type="ECO:0000259" key="14">
    <source>
        <dbReference type="SMART" id="SM01349"/>
    </source>
</evidence>
<dbReference type="GO" id="GO:0051010">
    <property type="term" value="F:microtubule plus-end binding"/>
    <property type="evidence" value="ECO:0007669"/>
    <property type="project" value="InterPro"/>
</dbReference>
<dbReference type="GO" id="GO:0051315">
    <property type="term" value="P:attachment of mitotic spindle microtubules to kinetochore"/>
    <property type="evidence" value="ECO:0007669"/>
    <property type="project" value="UniProtKB-ARBA"/>
</dbReference>
<dbReference type="GO" id="GO:0046785">
    <property type="term" value="P:microtubule polymerization"/>
    <property type="evidence" value="ECO:0007669"/>
    <property type="project" value="InterPro"/>
</dbReference>
<dbReference type="FunFam" id="1.25.10.10:FF:000019">
    <property type="entry name" value="Cytoskeleton-associated protein 5"/>
    <property type="match status" value="1"/>
</dbReference>
<organism evidence="15 16">
    <name type="scientific">Rhizoclosmatium globosum</name>
    <dbReference type="NCBI Taxonomy" id="329046"/>
    <lineage>
        <taxon>Eukaryota</taxon>
        <taxon>Fungi</taxon>
        <taxon>Fungi incertae sedis</taxon>
        <taxon>Chytridiomycota</taxon>
        <taxon>Chytridiomycota incertae sedis</taxon>
        <taxon>Chytridiomycetes</taxon>
        <taxon>Chytridiales</taxon>
        <taxon>Chytriomycetaceae</taxon>
        <taxon>Rhizoclosmatium</taxon>
    </lineage>
</organism>
<dbReference type="Proteomes" id="UP000193642">
    <property type="component" value="Unassembled WGS sequence"/>
</dbReference>
<feature type="region of interest" description="Disordered" evidence="13">
    <location>
        <begin position="1059"/>
        <end position="1092"/>
    </location>
</feature>
<comment type="similarity">
    <text evidence="3">Belongs to the CLASP family.</text>
</comment>
<dbReference type="GO" id="GO:0030951">
    <property type="term" value="P:establishment or maintenance of microtubule cytoskeleton polarity"/>
    <property type="evidence" value="ECO:0007669"/>
    <property type="project" value="InterPro"/>
</dbReference>
<proteinExistence type="inferred from homology"/>
<feature type="domain" description="TOG" evidence="14">
    <location>
        <begin position="832"/>
        <end position="1043"/>
    </location>
</feature>
<dbReference type="InterPro" id="IPR045110">
    <property type="entry name" value="XMAP215"/>
</dbReference>
<feature type="domain" description="TOG" evidence="14">
    <location>
        <begin position="259"/>
        <end position="496"/>
    </location>
</feature>
<dbReference type="InterPro" id="IPR048491">
    <property type="entry name" value="XMAP215_CLASP_TOG"/>
</dbReference>
<feature type="compositionally biased region" description="Low complexity" evidence="13">
    <location>
        <begin position="1078"/>
        <end position="1092"/>
    </location>
</feature>
<keyword evidence="4" id="KW-0963">Cytoplasm</keyword>
<dbReference type="STRING" id="329046.A0A1Y2BWD4"/>
<evidence type="ECO:0000256" key="11">
    <source>
        <dbReference type="ARBA" id="ARBA00025722"/>
    </source>
</evidence>
<dbReference type="SMART" id="SM01349">
    <property type="entry name" value="TOG"/>
    <property type="match status" value="5"/>
</dbReference>
<evidence type="ECO:0000256" key="2">
    <source>
        <dbReference type="ARBA" id="ARBA00004300"/>
    </source>
</evidence>
<dbReference type="InterPro" id="IPR021133">
    <property type="entry name" value="HEAT_type_2"/>
</dbReference>
<dbReference type="SUPFAM" id="SSF48371">
    <property type="entry name" value="ARM repeat"/>
    <property type="match status" value="2"/>
</dbReference>
<evidence type="ECO:0000256" key="7">
    <source>
        <dbReference type="ARBA" id="ARBA00022737"/>
    </source>
</evidence>
<evidence type="ECO:0000256" key="4">
    <source>
        <dbReference type="ARBA" id="ARBA00022490"/>
    </source>
</evidence>
<dbReference type="InterPro" id="IPR024395">
    <property type="entry name" value="CLASP_N_dom"/>
</dbReference>
<dbReference type="GO" id="GO:0005881">
    <property type="term" value="C:cytoplasmic microtubule"/>
    <property type="evidence" value="ECO:0007669"/>
    <property type="project" value="UniProtKB-ARBA"/>
</dbReference>
<keyword evidence="6" id="KW-0493">Microtubule</keyword>
<evidence type="ECO:0000256" key="10">
    <source>
        <dbReference type="ARBA" id="ARBA00023306"/>
    </source>
</evidence>
<dbReference type="GO" id="GO:0044732">
    <property type="term" value="C:mitotic spindle pole body"/>
    <property type="evidence" value="ECO:0007669"/>
    <property type="project" value="UniProtKB-ARBA"/>
</dbReference>
<dbReference type="Pfam" id="PF12348">
    <property type="entry name" value="CLASP_N"/>
    <property type="match status" value="1"/>
</dbReference>
<evidence type="ECO:0000256" key="6">
    <source>
        <dbReference type="ARBA" id="ARBA00022701"/>
    </source>
</evidence>
<feature type="compositionally biased region" description="Low complexity" evidence="13">
    <location>
        <begin position="1396"/>
        <end position="1428"/>
    </location>
</feature>
<feature type="repeat" description="HEAT" evidence="12">
    <location>
        <begin position="429"/>
        <end position="467"/>
    </location>
</feature>
<dbReference type="GO" id="GO:0051301">
    <property type="term" value="P:cell division"/>
    <property type="evidence" value="ECO:0007669"/>
    <property type="project" value="UniProtKB-KW"/>
</dbReference>
<dbReference type="InterPro" id="IPR011989">
    <property type="entry name" value="ARM-like"/>
</dbReference>
<dbReference type="FunFam" id="1.25.10.10:FF:000050">
    <property type="entry name" value="Cytoskeleton-associated protein 5 isoform X1"/>
    <property type="match status" value="1"/>
</dbReference>
<feature type="region of interest" description="Disordered" evidence="13">
    <location>
        <begin position="1753"/>
        <end position="1776"/>
    </location>
</feature>
<comment type="similarity">
    <text evidence="11">Belongs to the TOG/XMAP215 family.</text>
</comment>
<evidence type="ECO:0000256" key="1">
    <source>
        <dbReference type="ARBA" id="ARBA00004186"/>
    </source>
</evidence>
<dbReference type="EMBL" id="MCGO01000041">
    <property type="protein sequence ID" value="ORY39053.1"/>
    <property type="molecule type" value="Genomic_DNA"/>
</dbReference>
<evidence type="ECO:0000256" key="5">
    <source>
        <dbReference type="ARBA" id="ARBA00022618"/>
    </source>
</evidence>
<dbReference type="InterPro" id="IPR016024">
    <property type="entry name" value="ARM-type_fold"/>
</dbReference>
<comment type="subcellular location">
    <subcellularLocation>
        <location evidence="2">Cytoplasm</location>
        <location evidence="2">Cytoskeleton</location>
        <location evidence="2">Microtubule organizing center</location>
        <location evidence="2">Centrosome</location>
    </subcellularLocation>
    <subcellularLocation>
        <location evidence="1">Cytoplasm</location>
        <location evidence="1">Cytoskeleton</location>
        <location evidence="1">Spindle</location>
    </subcellularLocation>
</comment>
<evidence type="ECO:0000313" key="16">
    <source>
        <dbReference type="Proteomes" id="UP000193642"/>
    </source>
</evidence>
<dbReference type="PROSITE" id="PS50077">
    <property type="entry name" value="HEAT_REPEAT"/>
    <property type="match status" value="2"/>
</dbReference>
<dbReference type="Gene3D" id="1.25.10.10">
    <property type="entry name" value="Leucine-rich Repeat Variant"/>
    <property type="match status" value="5"/>
</dbReference>
<keyword evidence="5" id="KW-0132">Cell division</keyword>
<evidence type="ECO:0000256" key="9">
    <source>
        <dbReference type="ARBA" id="ARBA00023212"/>
    </source>
</evidence>
<dbReference type="GO" id="GO:0000022">
    <property type="term" value="P:mitotic spindle elongation"/>
    <property type="evidence" value="ECO:0007669"/>
    <property type="project" value="UniProtKB-ARBA"/>
</dbReference>
<reference evidence="15 16" key="1">
    <citation type="submission" date="2016-07" db="EMBL/GenBank/DDBJ databases">
        <title>Pervasive Adenine N6-methylation of Active Genes in Fungi.</title>
        <authorList>
            <consortium name="DOE Joint Genome Institute"/>
            <person name="Mondo S.J."/>
            <person name="Dannebaum R.O."/>
            <person name="Kuo R.C."/>
            <person name="Labutti K."/>
            <person name="Haridas S."/>
            <person name="Kuo A."/>
            <person name="Salamov A."/>
            <person name="Ahrendt S.R."/>
            <person name="Lipzen A."/>
            <person name="Sullivan W."/>
            <person name="Andreopoulos W.B."/>
            <person name="Clum A."/>
            <person name="Lindquist E."/>
            <person name="Daum C."/>
            <person name="Ramamoorthy G.K."/>
            <person name="Gryganskyi A."/>
            <person name="Culley D."/>
            <person name="Magnuson J.K."/>
            <person name="James T.Y."/>
            <person name="O'Malley M.A."/>
            <person name="Stajich J.E."/>
            <person name="Spatafora J.W."/>
            <person name="Visel A."/>
            <person name="Grigoriev I.V."/>
        </authorList>
    </citation>
    <scope>NUCLEOTIDE SEQUENCE [LARGE SCALE GENOMIC DNA]</scope>
    <source>
        <strain evidence="15 16">JEL800</strain>
    </source>
</reference>
<evidence type="ECO:0000256" key="8">
    <source>
        <dbReference type="ARBA" id="ARBA00022776"/>
    </source>
</evidence>
<feature type="repeat" description="HEAT" evidence="12">
    <location>
        <begin position="1334"/>
        <end position="1372"/>
    </location>
</feature>
<keyword evidence="10" id="KW-0131">Cell cycle</keyword>
<feature type="domain" description="TOG" evidence="14">
    <location>
        <begin position="568"/>
        <end position="801"/>
    </location>
</feature>
<feature type="region of interest" description="Disordered" evidence="13">
    <location>
        <begin position="1389"/>
        <end position="1431"/>
    </location>
</feature>
<protein>
    <submittedName>
        <fullName evidence="15">ARM repeat-containing protein</fullName>
    </submittedName>
</protein>
<feature type="domain" description="TOG" evidence="14">
    <location>
        <begin position="1"/>
        <end position="216"/>
    </location>
</feature>
<dbReference type="OrthoDB" id="205662at2759"/>
<name>A0A1Y2BWD4_9FUNG</name>
<dbReference type="GO" id="GO:1990498">
    <property type="term" value="C:mitotic spindle microtubule"/>
    <property type="evidence" value="ECO:0007669"/>
    <property type="project" value="UniProtKB-ARBA"/>
</dbReference>
<feature type="region of interest" description="Disordered" evidence="13">
    <location>
        <begin position="818"/>
        <end position="837"/>
    </location>
</feature>
<keyword evidence="7" id="KW-0677">Repeat</keyword>
<feature type="region of interest" description="Disordered" evidence="13">
    <location>
        <begin position="1121"/>
        <end position="1141"/>
    </location>
</feature>
<keyword evidence="9" id="KW-0206">Cytoskeleton</keyword>
<feature type="compositionally biased region" description="Basic and acidic residues" evidence="13">
    <location>
        <begin position="558"/>
        <end position="567"/>
    </location>
</feature>
<dbReference type="GO" id="GO:0099070">
    <property type="term" value="C:static microtubule bundle"/>
    <property type="evidence" value="ECO:0007669"/>
    <property type="project" value="UniProtKB-ARBA"/>
</dbReference>
<feature type="region of interest" description="Disordered" evidence="13">
    <location>
        <begin position="1948"/>
        <end position="1988"/>
    </location>
</feature>
<feature type="domain" description="TOG" evidence="14">
    <location>
        <begin position="1153"/>
        <end position="1396"/>
    </location>
</feature>
<evidence type="ECO:0000256" key="3">
    <source>
        <dbReference type="ARBA" id="ARBA00009549"/>
    </source>
</evidence>